<comment type="caution">
    <text evidence="1">The sequence shown here is derived from an EMBL/GenBank/DDBJ whole genome shotgun (WGS) entry which is preliminary data.</text>
</comment>
<evidence type="ECO:0000313" key="1">
    <source>
        <dbReference type="EMBL" id="GIJ13236.1"/>
    </source>
</evidence>
<name>A0ABQ4I622_9ACTN</name>
<organism evidence="1 2">
    <name type="scientific">Micromonospora andamanensis</name>
    <dbReference type="NCBI Taxonomy" id="1287068"/>
    <lineage>
        <taxon>Bacteria</taxon>
        <taxon>Bacillati</taxon>
        <taxon>Actinomycetota</taxon>
        <taxon>Actinomycetes</taxon>
        <taxon>Micromonosporales</taxon>
        <taxon>Micromonosporaceae</taxon>
        <taxon>Micromonospora</taxon>
    </lineage>
</organism>
<proteinExistence type="predicted"/>
<evidence type="ECO:0000313" key="2">
    <source>
        <dbReference type="Proteomes" id="UP000647017"/>
    </source>
</evidence>
<dbReference type="EMBL" id="BOOZ01000091">
    <property type="protein sequence ID" value="GIJ13236.1"/>
    <property type="molecule type" value="Genomic_DNA"/>
</dbReference>
<protein>
    <recommendedName>
        <fullName evidence="3">Alpha/beta hydrolase</fullName>
    </recommendedName>
</protein>
<sequence>MGCGVESHALSTYRTSVTLAERLGAAFVDDLPGEHTGFVDHPTEFAEALRVVLR</sequence>
<reference evidence="1 2" key="1">
    <citation type="submission" date="2021-01" db="EMBL/GenBank/DDBJ databases">
        <title>Whole genome shotgun sequence of Verrucosispora andamanensis NBRC 109075.</title>
        <authorList>
            <person name="Komaki H."/>
            <person name="Tamura T."/>
        </authorList>
    </citation>
    <scope>NUCLEOTIDE SEQUENCE [LARGE SCALE GENOMIC DNA]</scope>
    <source>
        <strain evidence="1 2">NBRC 109075</strain>
    </source>
</reference>
<gene>
    <name evidence="1" type="ORF">Van01_64500</name>
</gene>
<dbReference type="Proteomes" id="UP000647017">
    <property type="component" value="Unassembled WGS sequence"/>
</dbReference>
<accession>A0ABQ4I622</accession>
<evidence type="ECO:0008006" key="3">
    <source>
        <dbReference type="Google" id="ProtNLM"/>
    </source>
</evidence>
<keyword evidence="2" id="KW-1185">Reference proteome</keyword>